<dbReference type="Proteomes" id="UP001163283">
    <property type="component" value="Chromosome"/>
</dbReference>
<dbReference type="Proteomes" id="UP000254133">
    <property type="component" value="Unassembled WGS sequence"/>
</dbReference>
<evidence type="ECO:0000313" key="3">
    <source>
        <dbReference type="EMBL" id="UZA04277.1"/>
    </source>
</evidence>
<evidence type="ECO:0000313" key="6">
    <source>
        <dbReference type="Proteomes" id="UP001163283"/>
    </source>
</evidence>
<dbReference type="InterPro" id="IPR018875">
    <property type="entry name" value="Antirepressor_Ant_N"/>
</dbReference>
<name>A0A2Z4R7W0_MORBO</name>
<dbReference type="EMBL" id="CP087830">
    <property type="protein sequence ID" value="UZA04277.1"/>
    <property type="molecule type" value="Genomic_DNA"/>
</dbReference>
<feature type="domain" description="Antirepressor protein ant N-terminal" evidence="1">
    <location>
        <begin position="7"/>
        <end position="66"/>
    </location>
</feature>
<evidence type="ECO:0000313" key="4">
    <source>
        <dbReference type="EMBL" id="UZA52731.1"/>
    </source>
</evidence>
<evidence type="ECO:0000313" key="7">
    <source>
        <dbReference type="Proteomes" id="UP001163632"/>
    </source>
</evidence>
<dbReference type="Pfam" id="PF10547">
    <property type="entry name" value="P22_AR_N"/>
    <property type="match status" value="1"/>
</dbReference>
<reference evidence="3 6" key="2">
    <citation type="journal article" date="2022" name="BMC Microbiol.">
        <title>Whole genome sequencing of Moraxella bovis strains from North America reveals two genotypes with different genetic determinants.</title>
        <authorList>
            <person name="Wynn E.L."/>
            <person name="Hille M.M."/>
            <person name="Loy J.D."/>
            <person name="Schuller G."/>
            <person name="Kuhn K.L."/>
            <person name="Dickey A.M."/>
            <person name="Bono J.L."/>
            <person name="Clawson M.L."/>
        </authorList>
    </citation>
    <scope>NUCLEOTIDE SEQUENCE</scope>
    <source>
        <strain evidence="3">SAM102599</strain>
        <strain evidence="4 6">SAM57978</strain>
    </source>
</reference>
<dbReference type="AlphaFoldDB" id="A0A2Z4R7W0"/>
<keyword evidence="7" id="KW-1185">Reference proteome</keyword>
<dbReference type="Proteomes" id="UP001163632">
    <property type="component" value="Chromosome"/>
</dbReference>
<accession>A0A2Z4R7W0</accession>
<dbReference type="GeneID" id="77188871"/>
<dbReference type="KEGG" id="mboi:DQF64_06005"/>
<dbReference type="EMBL" id="UGPZ01000002">
    <property type="protein sequence ID" value="STY90186.1"/>
    <property type="molecule type" value="Genomic_DNA"/>
</dbReference>
<dbReference type="RefSeq" id="WP_112742164.1">
    <property type="nucleotide sequence ID" value="NZ_CP030241.1"/>
</dbReference>
<sequence length="155" mass="17703">MSNQVQAVKFYDDTLITLEKDGEHYVAVRPIVENMGLDWTTQKQKLDRNPKFNCVHMNTVAQDGKNPLDKVGFLFYSIYQGVRTLINSGHPHPKDLRYFYASNICDYKFSIMLGGRRNKATCRTNNPNRLLTVSEPPSTLSLSRYGHMSTPLMIG</sequence>
<organism evidence="2 5">
    <name type="scientific">Moraxella bovis</name>
    <dbReference type="NCBI Taxonomy" id="476"/>
    <lineage>
        <taxon>Bacteria</taxon>
        <taxon>Pseudomonadati</taxon>
        <taxon>Pseudomonadota</taxon>
        <taxon>Gammaproteobacteria</taxon>
        <taxon>Moraxellales</taxon>
        <taxon>Moraxellaceae</taxon>
        <taxon>Moraxella</taxon>
    </lineage>
</organism>
<evidence type="ECO:0000313" key="5">
    <source>
        <dbReference type="Proteomes" id="UP000254133"/>
    </source>
</evidence>
<evidence type="ECO:0000313" key="2">
    <source>
        <dbReference type="EMBL" id="STY90186.1"/>
    </source>
</evidence>
<protein>
    <submittedName>
        <fullName evidence="2">P22_AR N-terminal domain</fullName>
    </submittedName>
    <submittedName>
        <fullName evidence="3">Phage antirepressor N-terminal domain-containing protein</fullName>
    </submittedName>
</protein>
<dbReference type="EMBL" id="CP087781">
    <property type="protein sequence ID" value="UZA52731.1"/>
    <property type="molecule type" value="Genomic_DNA"/>
</dbReference>
<reference evidence="2 5" key="1">
    <citation type="submission" date="2018-06" db="EMBL/GenBank/DDBJ databases">
        <authorList>
            <consortium name="Pathogen Informatics"/>
            <person name="Doyle S."/>
        </authorList>
    </citation>
    <scope>NUCLEOTIDE SEQUENCE [LARGE SCALE GENOMIC DNA]</scope>
    <source>
        <strain evidence="2 5">NCTC9426</strain>
    </source>
</reference>
<gene>
    <name evidence="3" type="ORF">LP092_05930</name>
    <name evidence="4" type="ORF">LP129_06245</name>
    <name evidence="2" type="ORF">NCTC9426_00193</name>
</gene>
<evidence type="ECO:0000259" key="1">
    <source>
        <dbReference type="Pfam" id="PF10547"/>
    </source>
</evidence>
<proteinExistence type="predicted"/>